<accession>A0A840VJM6</accession>
<dbReference type="EMBL" id="JACHFD010000017">
    <property type="protein sequence ID" value="MBB5352891.1"/>
    <property type="molecule type" value="Genomic_DNA"/>
</dbReference>
<name>A0A840VJM6_9BACT</name>
<keyword evidence="2" id="KW-1185">Reference proteome</keyword>
<evidence type="ECO:0000313" key="1">
    <source>
        <dbReference type="EMBL" id="MBB5352891.1"/>
    </source>
</evidence>
<comment type="caution">
    <text evidence="1">The sequence shown here is derived from an EMBL/GenBank/DDBJ whole genome shotgun (WGS) entry which is preliminary data.</text>
</comment>
<gene>
    <name evidence="1" type="ORF">HNR46_003140</name>
</gene>
<reference evidence="1 2" key="1">
    <citation type="submission" date="2020-08" db="EMBL/GenBank/DDBJ databases">
        <title>Genomic Encyclopedia of Type Strains, Phase IV (KMG-IV): sequencing the most valuable type-strain genomes for metagenomic binning, comparative biology and taxonomic classification.</title>
        <authorList>
            <person name="Goeker M."/>
        </authorList>
    </citation>
    <scope>NUCLEOTIDE SEQUENCE [LARGE SCALE GENOMIC DNA]</scope>
    <source>
        <strain evidence="1 2">YC6886</strain>
    </source>
</reference>
<organism evidence="1 2">
    <name type="scientific">Haloferula luteola</name>
    <dbReference type="NCBI Taxonomy" id="595692"/>
    <lineage>
        <taxon>Bacteria</taxon>
        <taxon>Pseudomonadati</taxon>
        <taxon>Verrucomicrobiota</taxon>
        <taxon>Verrucomicrobiia</taxon>
        <taxon>Verrucomicrobiales</taxon>
        <taxon>Verrucomicrobiaceae</taxon>
        <taxon>Haloferula</taxon>
    </lineage>
</organism>
<dbReference type="AlphaFoldDB" id="A0A840VJM6"/>
<sequence length="54" mass="5863">MMVPDEGGGLGRESGVQWCPLRLRQVVEEREMGGDEVSFWGGNSGAEAVRNRLG</sequence>
<protein>
    <submittedName>
        <fullName evidence="1">Uncharacterized protein</fullName>
    </submittedName>
</protein>
<dbReference type="Proteomes" id="UP000557717">
    <property type="component" value="Unassembled WGS sequence"/>
</dbReference>
<evidence type="ECO:0000313" key="2">
    <source>
        <dbReference type="Proteomes" id="UP000557717"/>
    </source>
</evidence>
<proteinExistence type="predicted"/>